<comment type="similarity">
    <text evidence="3">Belongs to the HARBI1 family.</text>
</comment>
<dbReference type="EMBL" id="VJMJ01000017">
    <property type="protein sequence ID" value="KAF0743444.1"/>
    <property type="molecule type" value="Genomic_DNA"/>
</dbReference>
<dbReference type="InterPro" id="IPR045249">
    <property type="entry name" value="HARBI1-like"/>
</dbReference>
<comment type="cofactor">
    <cofactor evidence="1">
        <name>a divalent metal cation</name>
        <dbReference type="ChEBI" id="CHEBI:60240"/>
    </cofactor>
</comment>
<dbReference type="InterPro" id="IPR027806">
    <property type="entry name" value="HARBI1_dom"/>
</dbReference>
<dbReference type="VEuPathDB" id="FungiDB:AeMF1_013493"/>
<evidence type="ECO:0000259" key="9">
    <source>
        <dbReference type="Pfam" id="PF26138"/>
    </source>
</evidence>
<dbReference type="InterPro" id="IPR058353">
    <property type="entry name" value="DUF8040"/>
</dbReference>
<dbReference type="PANTHER" id="PTHR22930">
    <property type="match status" value="1"/>
</dbReference>
<dbReference type="GO" id="GO:0046872">
    <property type="term" value="F:metal ion binding"/>
    <property type="evidence" value="ECO:0007669"/>
    <property type="project" value="UniProtKB-KW"/>
</dbReference>
<dbReference type="Pfam" id="PF26138">
    <property type="entry name" value="DUF8040"/>
    <property type="match status" value="1"/>
</dbReference>
<keyword evidence="11" id="KW-1185">Reference proteome</keyword>
<dbReference type="GO" id="GO:0016787">
    <property type="term" value="F:hydrolase activity"/>
    <property type="evidence" value="ECO:0007669"/>
    <property type="project" value="UniProtKB-KW"/>
</dbReference>
<dbReference type="GO" id="GO:0004518">
    <property type="term" value="F:nuclease activity"/>
    <property type="evidence" value="ECO:0007669"/>
    <property type="project" value="UniProtKB-KW"/>
</dbReference>
<keyword evidence="4" id="KW-0540">Nuclease</keyword>
<evidence type="ECO:0000313" key="10">
    <source>
        <dbReference type="EMBL" id="KAF0743444.1"/>
    </source>
</evidence>
<dbReference type="Pfam" id="PF13359">
    <property type="entry name" value="DDE_Tnp_4"/>
    <property type="match status" value="1"/>
</dbReference>
<proteinExistence type="inferred from homology"/>
<protein>
    <recommendedName>
        <fullName evidence="12">DDE Tnp4 domain-containing protein</fullName>
    </recommendedName>
</protein>
<dbReference type="PANTHER" id="PTHR22930:SF259">
    <property type="entry name" value="OS08G0106900 PROTEIN"/>
    <property type="match status" value="1"/>
</dbReference>
<evidence type="ECO:0000256" key="5">
    <source>
        <dbReference type="ARBA" id="ARBA00022723"/>
    </source>
</evidence>
<keyword evidence="5" id="KW-0479">Metal-binding</keyword>
<organism evidence="10 11">
    <name type="scientific">Aphanomyces euteiches</name>
    <dbReference type="NCBI Taxonomy" id="100861"/>
    <lineage>
        <taxon>Eukaryota</taxon>
        <taxon>Sar</taxon>
        <taxon>Stramenopiles</taxon>
        <taxon>Oomycota</taxon>
        <taxon>Saprolegniomycetes</taxon>
        <taxon>Saprolegniales</taxon>
        <taxon>Verrucalvaceae</taxon>
        <taxon>Aphanomyces</taxon>
    </lineage>
</organism>
<keyword evidence="7" id="KW-0539">Nucleus</keyword>
<evidence type="ECO:0000256" key="6">
    <source>
        <dbReference type="ARBA" id="ARBA00022801"/>
    </source>
</evidence>
<evidence type="ECO:0000256" key="3">
    <source>
        <dbReference type="ARBA" id="ARBA00006958"/>
    </source>
</evidence>
<keyword evidence="6" id="KW-0378">Hydrolase</keyword>
<name>A0A6G0XSR5_9STRA</name>
<reference evidence="10 11" key="1">
    <citation type="submission" date="2019-07" db="EMBL/GenBank/DDBJ databases">
        <title>Genomics analysis of Aphanomyces spp. identifies a new class of oomycete effector associated with host adaptation.</title>
        <authorList>
            <person name="Gaulin E."/>
        </authorList>
    </citation>
    <scope>NUCLEOTIDE SEQUENCE [LARGE SCALE GENOMIC DNA]</scope>
    <source>
        <strain evidence="10 11">ATCC 201684</strain>
    </source>
</reference>
<accession>A0A6G0XSR5</accession>
<evidence type="ECO:0000259" key="8">
    <source>
        <dbReference type="Pfam" id="PF13359"/>
    </source>
</evidence>
<feature type="domain" description="DUF8040" evidence="9">
    <location>
        <begin position="1"/>
        <end position="88"/>
    </location>
</feature>
<dbReference type="Proteomes" id="UP000481153">
    <property type="component" value="Unassembled WGS sequence"/>
</dbReference>
<feature type="domain" description="DDE Tnp4" evidence="8">
    <location>
        <begin position="126"/>
        <end position="181"/>
    </location>
</feature>
<comment type="caution">
    <text evidence="10">The sequence shown here is derived from an EMBL/GenBank/DDBJ whole genome shotgun (WGS) entry which is preliminary data.</text>
</comment>
<evidence type="ECO:0000256" key="7">
    <source>
        <dbReference type="ARBA" id="ARBA00023242"/>
    </source>
</evidence>
<dbReference type="GO" id="GO:0005634">
    <property type="term" value="C:nucleus"/>
    <property type="evidence" value="ECO:0007669"/>
    <property type="project" value="UniProtKB-SubCell"/>
</dbReference>
<sequence>MWVEEILHGNPVNVVEMFRMPREVFYRLAETITDIGGLRSTLNVSVEEQLAIFLYFCGHHASNRALQNRFQHSGDTISRHLRSVLNALRRMSPILIKIPDENASVHDRILSSSKFYPFFEGCRMCIDGTHVPVSVPAADVARFQSRKGITMNVLAACDFDLLFTYVLAGWEGTAGDGKLYEAALQSGLSVPL</sequence>
<evidence type="ECO:0008006" key="12">
    <source>
        <dbReference type="Google" id="ProtNLM"/>
    </source>
</evidence>
<evidence type="ECO:0000256" key="4">
    <source>
        <dbReference type="ARBA" id="ARBA00022722"/>
    </source>
</evidence>
<evidence type="ECO:0000256" key="1">
    <source>
        <dbReference type="ARBA" id="ARBA00001968"/>
    </source>
</evidence>
<evidence type="ECO:0000313" key="11">
    <source>
        <dbReference type="Proteomes" id="UP000481153"/>
    </source>
</evidence>
<evidence type="ECO:0000256" key="2">
    <source>
        <dbReference type="ARBA" id="ARBA00004123"/>
    </source>
</evidence>
<comment type="subcellular location">
    <subcellularLocation>
        <location evidence="2">Nucleus</location>
    </subcellularLocation>
</comment>
<gene>
    <name evidence="10" type="ORF">Ae201684_001915</name>
</gene>
<dbReference type="AlphaFoldDB" id="A0A6G0XSR5"/>